<name>I0H2Z0_ACTM4</name>
<dbReference type="EMBL" id="AP012319">
    <property type="protein sequence ID" value="BAL87377.1"/>
    <property type="molecule type" value="Genomic_DNA"/>
</dbReference>
<feature type="region of interest" description="Disordered" evidence="1">
    <location>
        <begin position="167"/>
        <end position="188"/>
    </location>
</feature>
<sequence>MSPFCWGSDDMTRPLLDVADPCLFNEGMPADWEQLAHHVIRRRIQLGYPTRQAFLTVTRLKARTLGDIETARKTGYHAATLNALEHDLQWAAGSIAAILDGGEPRIAASTPPAEQAARATDDDLPDDPILRLIGANLPEDRKKALVRQLLDEQQRFAQRRADELLREAYGHHQATPFGGGETPTGTGR</sequence>
<evidence type="ECO:0000256" key="1">
    <source>
        <dbReference type="SAM" id="MobiDB-lite"/>
    </source>
</evidence>
<keyword evidence="3" id="KW-1185">Reference proteome</keyword>
<reference evidence="2 3" key="1">
    <citation type="submission" date="2012-02" db="EMBL/GenBank/DDBJ databases">
        <title>Complete genome sequence of Actinoplanes missouriensis 431 (= NBRC 102363).</title>
        <authorList>
            <person name="Ohnishi Y."/>
            <person name="Ishikawa J."/>
            <person name="Sekine M."/>
            <person name="Hosoyama A."/>
            <person name="Harada T."/>
            <person name="Narita H."/>
            <person name="Hata T."/>
            <person name="Konno Y."/>
            <person name="Tutikane K."/>
            <person name="Fujita N."/>
            <person name="Horinouchi S."/>
            <person name="Hayakawa M."/>
        </authorList>
    </citation>
    <scope>NUCLEOTIDE SEQUENCE [LARGE SCALE GENOMIC DNA]</scope>
    <source>
        <strain evidence="3">ATCC 14538 / DSM 43046 / CBS 188.64 / JCM 3121 / NBRC 102363 / NCIMB 12654 / NRRL B-3342 / UNCC 431</strain>
    </source>
</reference>
<dbReference type="PATRIC" id="fig|512565.3.peg.2154"/>
<protein>
    <submittedName>
        <fullName evidence="2">Uncharacterized protein</fullName>
    </submittedName>
</protein>
<dbReference type="HOGENOM" id="CLU_1438269_0_0_11"/>
<accession>I0H2Z0</accession>
<evidence type="ECO:0000313" key="3">
    <source>
        <dbReference type="Proteomes" id="UP000007882"/>
    </source>
</evidence>
<evidence type="ECO:0000313" key="2">
    <source>
        <dbReference type="EMBL" id="BAL87377.1"/>
    </source>
</evidence>
<feature type="compositionally biased region" description="Gly residues" evidence="1">
    <location>
        <begin position="177"/>
        <end position="188"/>
    </location>
</feature>
<dbReference type="Proteomes" id="UP000007882">
    <property type="component" value="Chromosome"/>
</dbReference>
<gene>
    <name evidence="2" type="ordered locus">AMIS_21570</name>
</gene>
<dbReference type="AlphaFoldDB" id="I0H2Z0"/>
<proteinExistence type="predicted"/>
<dbReference type="STRING" id="512565.AMIS_21570"/>
<organism evidence="2 3">
    <name type="scientific">Actinoplanes missouriensis (strain ATCC 14538 / DSM 43046 / CBS 188.64 / JCM 3121 / NBRC 102363 / NCIMB 12654 / NRRL B-3342 / UNCC 431)</name>
    <dbReference type="NCBI Taxonomy" id="512565"/>
    <lineage>
        <taxon>Bacteria</taxon>
        <taxon>Bacillati</taxon>
        <taxon>Actinomycetota</taxon>
        <taxon>Actinomycetes</taxon>
        <taxon>Micromonosporales</taxon>
        <taxon>Micromonosporaceae</taxon>
        <taxon>Actinoplanes</taxon>
    </lineage>
</organism>
<dbReference type="KEGG" id="ams:AMIS_21570"/>